<dbReference type="AlphaFoldDB" id="A0A382WJ59"/>
<accession>A0A382WJ59</accession>
<proteinExistence type="predicted"/>
<dbReference type="EMBL" id="UINC01160311">
    <property type="protein sequence ID" value="SVD58887.1"/>
    <property type="molecule type" value="Genomic_DNA"/>
</dbReference>
<evidence type="ECO:0008006" key="2">
    <source>
        <dbReference type="Google" id="ProtNLM"/>
    </source>
</evidence>
<protein>
    <recommendedName>
        <fullName evidence="2">Transposase IS200-like domain-containing protein</fullName>
    </recommendedName>
</protein>
<sequence>MNKHKNKLQIMTQMITDRSINTDECIVASTYTNIEFPYLIKKLRLLNAMLNSHFNPKFQRYKSDQKNNPKYLERLKDRIVFYCFNEQEFNNTHSHIYLKVPSNLCFQSVVDKMQELFLKLDDRTNPKRKFRYKIYHETIDDQFAYCDYVLKRYDIENDLSHIVI</sequence>
<gene>
    <name evidence="1" type="ORF">METZ01_LOCUS411741</name>
</gene>
<organism evidence="1">
    <name type="scientific">marine metagenome</name>
    <dbReference type="NCBI Taxonomy" id="408172"/>
    <lineage>
        <taxon>unclassified sequences</taxon>
        <taxon>metagenomes</taxon>
        <taxon>ecological metagenomes</taxon>
    </lineage>
</organism>
<reference evidence="1" key="1">
    <citation type="submission" date="2018-05" db="EMBL/GenBank/DDBJ databases">
        <authorList>
            <person name="Lanie J.A."/>
            <person name="Ng W.-L."/>
            <person name="Kazmierczak K.M."/>
            <person name="Andrzejewski T.M."/>
            <person name="Davidsen T.M."/>
            <person name="Wayne K.J."/>
            <person name="Tettelin H."/>
            <person name="Glass J.I."/>
            <person name="Rusch D."/>
            <person name="Podicherti R."/>
            <person name="Tsui H.-C.T."/>
            <person name="Winkler M.E."/>
        </authorList>
    </citation>
    <scope>NUCLEOTIDE SEQUENCE</scope>
</reference>
<name>A0A382WJ59_9ZZZZ</name>
<evidence type="ECO:0000313" key="1">
    <source>
        <dbReference type="EMBL" id="SVD58887.1"/>
    </source>
</evidence>